<feature type="region of interest" description="Disordered" evidence="1">
    <location>
        <begin position="634"/>
        <end position="696"/>
    </location>
</feature>
<accession>A0A1R1PT46</accession>
<feature type="compositionally biased region" description="Low complexity" evidence="1">
    <location>
        <begin position="552"/>
        <end position="592"/>
    </location>
</feature>
<protein>
    <recommendedName>
        <fullName evidence="2">Ubiquitin-like domain-containing protein</fullName>
    </recommendedName>
</protein>
<feature type="compositionally biased region" description="Polar residues" evidence="1">
    <location>
        <begin position="464"/>
        <end position="493"/>
    </location>
</feature>
<dbReference type="GO" id="GO:0005654">
    <property type="term" value="C:nucleoplasm"/>
    <property type="evidence" value="ECO:0007669"/>
    <property type="project" value="TreeGrafter"/>
</dbReference>
<feature type="compositionally biased region" description="Polar residues" evidence="1">
    <location>
        <begin position="848"/>
        <end position="859"/>
    </location>
</feature>
<sequence>MEIETNLQGNNSNTENSNNDTNRNKSPENMEQVSEGPLLRVKTLIEGEEKVFQISIQVDKNTLAELKVKIYEVCGVEASRQRLIYLGKVLVSDDKKLSDFGILQENTLVMVARPEASAGTSTSTSASAGVDRDVQGGDGAQQQYRGATAQDMGGREGAGRNRGGSTIVENVYVFSSRDGRGGRSMSVSRGGEEAIAVPLPMQIPAPRTGIRGGAGVGVEMRVSTERPFSLLVDPIAMVRMPIARPVRSAGAMREDSAASTGTANPRAASARVRATVFPTRGSNPGLNSQEAGGNGQPATAAAAGQRRSAPNINITMSSASPIFGTNLELSEGLRRMDYNRLNHILRDIVYPDVRRLSGRRSWQPTFELIAAQENENNSTPNTQEQREREGERVRERERERTQARERQREFDLNMVLEDMFSGLRRTEQGNMSENIGTREFGRTFLDVADLFQVVSDTVRSVGSSWIQNSSNLPNATNPDGSMESSQDTTNTTLPAHQAEPNSAAAPAEEIANDARVLQNILPQMTQVLMLVSNLLINQENQQRQERATSRQNTNTTTTRSSDNNTTNTNTNTSTNTNTNTNNNNSNNNSSTSINGSDTAGGNINRTSESTSSSHTMRIINNGVTQTIIYDVPATTPQQSQSQQPQQSQPQQPQQPQSQSQPQQPQQTFIHPSMPLPSFTSLFSTPGFPSQNSSNPISDVMRRALNHHFSIVAQHQQQFEQRQQQQQQQPQPQPQQETVVPSSTIINPPSTFSTSTSSSPSISASDIHLRNRARLRNINLPSEPPLHPNSFFRTTVSSSSTTSNPPTDNSTSVPANTGNSPPNNNDNVTSNTSAPIPAQPDTSTTTTTNVNLPGSRSSSP</sequence>
<feature type="compositionally biased region" description="Low complexity" evidence="1">
    <location>
        <begin position="494"/>
        <end position="507"/>
    </location>
</feature>
<dbReference type="PANTHER" id="PTHR16148">
    <property type="entry name" value="NF-KAPPA-B-REPRESSING FACTOR-RELATED"/>
    <property type="match status" value="1"/>
</dbReference>
<dbReference type="Pfam" id="PF00240">
    <property type="entry name" value="ubiquitin"/>
    <property type="match status" value="1"/>
</dbReference>
<proteinExistence type="predicted"/>
<dbReference type="EMBL" id="LSSK01000245">
    <property type="protein sequence ID" value="OMH84140.1"/>
    <property type="molecule type" value="Genomic_DNA"/>
</dbReference>
<feature type="compositionally biased region" description="Low complexity" evidence="1">
    <location>
        <begin position="1"/>
        <end position="21"/>
    </location>
</feature>
<feature type="compositionally biased region" description="Low complexity" evidence="1">
    <location>
        <begin position="636"/>
        <end position="666"/>
    </location>
</feature>
<dbReference type="Proteomes" id="UP000188320">
    <property type="component" value="Unassembled WGS sequence"/>
</dbReference>
<dbReference type="GO" id="GO:0005730">
    <property type="term" value="C:nucleolus"/>
    <property type="evidence" value="ECO:0007669"/>
    <property type="project" value="TreeGrafter"/>
</dbReference>
<comment type="caution">
    <text evidence="3">The sequence shown here is derived from an EMBL/GenBank/DDBJ whole genome shotgun (WGS) entry which is preliminary data.</text>
</comment>
<dbReference type="SUPFAM" id="SSF54236">
    <property type="entry name" value="Ubiquitin-like"/>
    <property type="match status" value="1"/>
</dbReference>
<feature type="region of interest" description="Disordered" evidence="1">
    <location>
        <begin position="541"/>
        <end position="615"/>
    </location>
</feature>
<feature type="region of interest" description="Disordered" evidence="1">
    <location>
        <begin position="117"/>
        <end position="163"/>
    </location>
</feature>
<dbReference type="PANTHER" id="PTHR16148:SF14">
    <property type="entry name" value="MYND-TYPE DOMAIN-CONTAINING PROTEIN"/>
    <property type="match status" value="1"/>
</dbReference>
<feature type="region of interest" description="Disordered" evidence="1">
    <location>
        <begin position="277"/>
        <end position="306"/>
    </location>
</feature>
<evidence type="ECO:0000313" key="3">
    <source>
        <dbReference type="EMBL" id="OMH84140.1"/>
    </source>
</evidence>
<feature type="compositionally biased region" description="Polar residues" evidence="1">
    <location>
        <begin position="280"/>
        <end position="290"/>
    </location>
</feature>
<feature type="compositionally biased region" description="Polar residues" evidence="1">
    <location>
        <begin position="373"/>
        <end position="382"/>
    </location>
</feature>
<feature type="domain" description="Ubiquitin-like" evidence="2">
    <location>
        <begin position="60"/>
        <end position="117"/>
    </location>
</feature>
<feature type="region of interest" description="Disordered" evidence="1">
    <location>
        <begin position="1"/>
        <end position="35"/>
    </location>
</feature>
<feature type="compositionally biased region" description="Low complexity" evidence="1">
    <location>
        <begin position="793"/>
        <end position="832"/>
    </location>
</feature>
<feature type="region of interest" description="Disordered" evidence="1">
    <location>
        <begin position="251"/>
        <end position="270"/>
    </location>
</feature>
<dbReference type="SMART" id="SM00213">
    <property type="entry name" value="UBQ"/>
    <property type="match status" value="1"/>
</dbReference>
<feature type="compositionally biased region" description="Polar residues" evidence="1">
    <location>
        <begin position="677"/>
        <end position="696"/>
    </location>
</feature>
<evidence type="ECO:0000259" key="2">
    <source>
        <dbReference type="PROSITE" id="PS50053"/>
    </source>
</evidence>
<reference evidence="4" key="1">
    <citation type="submission" date="2017-01" db="EMBL/GenBank/DDBJ databases">
        <authorList>
            <person name="Wang Y."/>
            <person name="White M."/>
            <person name="Kvist S."/>
            <person name="Moncalvo J.-M."/>
        </authorList>
    </citation>
    <scope>NUCLEOTIDE SEQUENCE [LARGE SCALE GENOMIC DNA]</scope>
    <source>
        <strain evidence="4">COL-18-3</strain>
    </source>
</reference>
<keyword evidence="4" id="KW-1185">Reference proteome</keyword>
<feature type="compositionally biased region" description="Basic and acidic residues" evidence="1">
    <location>
        <begin position="384"/>
        <end position="406"/>
    </location>
</feature>
<dbReference type="InterPro" id="IPR029071">
    <property type="entry name" value="Ubiquitin-like_domsf"/>
</dbReference>
<dbReference type="Gene3D" id="3.10.20.90">
    <property type="entry name" value="Phosphatidylinositol 3-kinase Catalytic Subunit, Chain A, domain 1"/>
    <property type="match status" value="1"/>
</dbReference>
<dbReference type="OrthoDB" id="419317at2759"/>
<feature type="region of interest" description="Disordered" evidence="1">
    <location>
        <begin position="370"/>
        <end position="406"/>
    </location>
</feature>
<dbReference type="PROSITE" id="PS50053">
    <property type="entry name" value="UBIQUITIN_2"/>
    <property type="match status" value="1"/>
</dbReference>
<dbReference type="InterPro" id="IPR000626">
    <property type="entry name" value="Ubiquitin-like_dom"/>
</dbReference>
<feature type="compositionally biased region" description="Polar residues" evidence="1">
    <location>
        <begin position="593"/>
        <end position="615"/>
    </location>
</feature>
<evidence type="ECO:0000256" key="1">
    <source>
        <dbReference type="SAM" id="MobiDB-lite"/>
    </source>
</evidence>
<evidence type="ECO:0000313" key="4">
    <source>
        <dbReference type="Proteomes" id="UP000188320"/>
    </source>
</evidence>
<organism evidence="3 4">
    <name type="scientific">Zancudomyces culisetae</name>
    <name type="common">Gut fungus</name>
    <name type="synonym">Smittium culisetae</name>
    <dbReference type="NCBI Taxonomy" id="1213189"/>
    <lineage>
        <taxon>Eukaryota</taxon>
        <taxon>Fungi</taxon>
        <taxon>Fungi incertae sedis</taxon>
        <taxon>Zoopagomycota</taxon>
        <taxon>Kickxellomycotina</taxon>
        <taxon>Harpellomycetes</taxon>
        <taxon>Harpellales</taxon>
        <taxon>Legeriomycetaceae</taxon>
        <taxon>Zancudomyces</taxon>
    </lineage>
</organism>
<feature type="non-terminal residue" evidence="3">
    <location>
        <position position="859"/>
    </location>
</feature>
<dbReference type="AlphaFoldDB" id="A0A1R1PT46"/>
<feature type="region of interest" description="Disordered" evidence="1">
    <location>
        <begin position="715"/>
        <end position="764"/>
    </location>
</feature>
<name>A0A1R1PT46_ZANCU</name>
<dbReference type="CDD" id="cd17039">
    <property type="entry name" value="Ubl_ubiquitin_like"/>
    <property type="match status" value="1"/>
</dbReference>
<feature type="region of interest" description="Disordered" evidence="1">
    <location>
        <begin position="778"/>
        <end position="859"/>
    </location>
</feature>
<feature type="compositionally biased region" description="Low complexity" evidence="1">
    <location>
        <begin position="296"/>
        <end position="306"/>
    </location>
</feature>
<feature type="compositionally biased region" description="Low complexity" evidence="1">
    <location>
        <begin position="117"/>
        <end position="129"/>
    </location>
</feature>
<feature type="region of interest" description="Disordered" evidence="1">
    <location>
        <begin position="464"/>
        <end position="507"/>
    </location>
</feature>
<gene>
    <name evidence="3" type="ORF">AX774_g2341</name>
</gene>